<feature type="compositionally biased region" description="Basic and acidic residues" evidence="1">
    <location>
        <begin position="295"/>
        <end position="304"/>
    </location>
</feature>
<feature type="compositionally biased region" description="Basic and acidic residues" evidence="1">
    <location>
        <begin position="379"/>
        <end position="394"/>
    </location>
</feature>
<evidence type="ECO:0000313" key="4">
    <source>
        <dbReference type="Proteomes" id="UP000007494"/>
    </source>
</evidence>
<feature type="compositionally biased region" description="Basic and acidic residues" evidence="1">
    <location>
        <begin position="672"/>
        <end position="682"/>
    </location>
</feature>
<dbReference type="InParanoid" id="F0V8X2"/>
<feature type="region of interest" description="Disordered" evidence="1">
    <location>
        <begin position="715"/>
        <end position="747"/>
    </location>
</feature>
<dbReference type="EMBL" id="FR823382">
    <property type="protein sequence ID" value="CBZ50163.1"/>
    <property type="molecule type" value="Genomic_DNA"/>
</dbReference>
<feature type="region of interest" description="Disordered" evidence="1">
    <location>
        <begin position="339"/>
        <end position="407"/>
    </location>
</feature>
<feature type="compositionally biased region" description="Basic and acidic residues" evidence="1">
    <location>
        <begin position="2339"/>
        <end position="2371"/>
    </location>
</feature>
<feature type="region of interest" description="Disordered" evidence="1">
    <location>
        <begin position="532"/>
        <end position="569"/>
    </location>
</feature>
<feature type="region of interest" description="Disordered" evidence="1">
    <location>
        <begin position="3049"/>
        <end position="3096"/>
    </location>
</feature>
<feature type="compositionally biased region" description="Acidic residues" evidence="1">
    <location>
        <begin position="2028"/>
        <end position="2045"/>
    </location>
</feature>
<feature type="compositionally biased region" description="Basic and acidic residues" evidence="1">
    <location>
        <begin position="1036"/>
        <end position="1046"/>
    </location>
</feature>
<reference evidence="3" key="4">
    <citation type="journal article" date="2015" name="PLoS ONE">
        <title>Comprehensive Evaluation of Toxoplasma gondii VEG and Neospora caninum LIV Genomes with Tachyzoite Stage Transcriptome and Proteome Defines Novel Transcript Features.</title>
        <authorList>
            <person name="Ramaprasad A."/>
            <person name="Mourier T."/>
            <person name="Naeem R."/>
            <person name="Malas T.B."/>
            <person name="Moussa E."/>
            <person name="Panigrahi A."/>
            <person name="Vermont S.J."/>
            <person name="Otto T.D."/>
            <person name="Wastling J."/>
            <person name="Pain A."/>
        </authorList>
    </citation>
    <scope>NUCLEOTIDE SEQUENCE</scope>
    <source>
        <strain evidence="3">Liverpool</strain>
    </source>
</reference>
<feature type="region of interest" description="Disordered" evidence="1">
    <location>
        <begin position="665"/>
        <end position="687"/>
    </location>
</feature>
<evidence type="ECO:0000313" key="3">
    <source>
        <dbReference type="EMBL" id="CEL64758.1"/>
    </source>
</evidence>
<dbReference type="EMBL" id="LN714476">
    <property type="protein sequence ID" value="CEL64758.1"/>
    <property type="molecule type" value="Genomic_DNA"/>
</dbReference>
<feature type="region of interest" description="Disordered" evidence="1">
    <location>
        <begin position="584"/>
        <end position="649"/>
    </location>
</feature>
<name>F0V8X2_NEOCL</name>
<feature type="region of interest" description="Disordered" evidence="1">
    <location>
        <begin position="2499"/>
        <end position="2524"/>
    </location>
</feature>
<feature type="compositionally biased region" description="Basic and acidic residues" evidence="1">
    <location>
        <begin position="2099"/>
        <end position="2116"/>
    </location>
</feature>
<feature type="compositionally biased region" description="Polar residues" evidence="1">
    <location>
        <begin position="587"/>
        <end position="601"/>
    </location>
</feature>
<protein>
    <submittedName>
        <fullName evidence="2">Uncharacterized protein</fullName>
    </submittedName>
</protein>
<accession>F0V8X2</accession>
<feature type="compositionally biased region" description="Polar residues" evidence="1">
    <location>
        <begin position="2453"/>
        <end position="2464"/>
    </location>
</feature>
<feature type="region of interest" description="Disordered" evidence="1">
    <location>
        <begin position="1498"/>
        <end position="1545"/>
    </location>
</feature>
<feature type="region of interest" description="Disordered" evidence="1">
    <location>
        <begin position="2333"/>
        <end position="2485"/>
    </location>
</feature>
<feature type="compositionally biased region" description="Polar residues" evidence="1">
    <location>
        <begin position="1"/>
        <end position="14"/>
    </location>
</feature>
<reference evidence="2" key="1">
    <citation type="submission" date="2011-02" db="EMBL/GenBank/DDBJ databases">
        <authorList>
            <person name="Aslett M."/>
        </authorList>
    </citation>
    <scope>NUCLEOTIDE SEQUENCE</scope>
    <source>
        <strain evidence="2">Liverpool</strain>
    </source>
</reference>
<feature type="compositionally biased region" description="Acidic residues" evidence="1">
    <location>
        <begin position="1956"/>
        <end position="2012"/>
    </location>
</feature>
<dbReference type="VEuPathDB" id="ToxoDB:NCLIV_006390"/>
<feature type="region of interest" description="Disordered" evidence="1">
    <location>
        <begin position="1"/>
        <end position="113"/>
    </location>
</feature>
<feature type="compositionally biased region" description="Basic and acidic residues" evidence="1">
    <location>
        <begin position="62"/>
        <end position="92"/>
    </location>
</feature>
<feature type="region of interest" description="Disordered" evidence="1">
    <location>
        <begin position="1013"/>
        <end position="1100"/>
    </location>
</feature>
<reference evidence="2" key="2">
    <citation type="submission" date="2011-03" db="EMBL/GenBank/DDBJ databases">
        <title>Comparative genomics and transcriptomics of Neospora caninum and Toxoplasma gondii.</title>
        <authorList>
            <person name="Reid A.J."/>
            <person name="Sohal A."/>
            <person name="Harris D."/>
            <person name="Quail M."/>
            <person name="Sanders M."/>
            <person name="Berriman M."/>
            <person name="Wastling J.M."/>
            <person name="Pain A."/>
        </authorList>
    </citation>
    <scope>NUCLEOTIDE SEQUENCE</scope>
    <source>
        <strain evidence="2">Liverpool</strain>
    </source>
</reference>
<feature type="region of interest" description="Disordered" evidence="1">
    <location>
        <begin position="1346"/>
        <end position="1410"/>
    </location>
</feature>
<feature type="compositionally biased region" description="Basic and acidic residues" evidence="1">
    <location>
        <begin position="1153"/>
        <end position="1167"/>
    </location>
</feature>
<feature type="region of interest" description="Disordered" evidence="1">
    <location>
        <begin position="786"/>
        <end position="907"/>
    </location>
</feature>
<organism evidence="2 4">
    <name type="scientific">Neospora caninum (strain Liverpool)</name>
    <dbReference type="NCBI Taxonomy" id="572307"/>
    <lineage>
        <taxon>Eukaryota</taxon>
        <taxon>Sar</taxon>
        <taxon>Alveolata</taxon>
        <taxon>Apicomplexa</taxon>
        <taxon>Conoidasida</taxon>
        <taxon>Coccidia</taxon>
        <taxon>Eucoccidiorida</taxon>
        <taxon>Eimeriorina</taxon>
        <taxon>Sarcocystidae</taxon>
        <taxon>Neospora</taxon>
    </lineage>
</organism>
<dbReference type="GeneID" id="13446221"/>
<gene>
    <name evidence="3" type="ORF">BN1204_006390</name>
    <name evidence="2" type="ORF">NCLIV_006390</name>
</gene>
<evidence type="ECO:0000313" key="2">
    <source>
        <dbReference type="EMBL" id="CBZ50163.1"/>
    </source>
</evidence>
<dbReference type="Proteomes" id="UP000007494">
    <property type="component" value="Chromosome II"/>
</dbReference>
<feature type="compositionally biased region" description="Basic residues" evidence="1">
    <location>
        <begin position="1939"/>
        <end position="1950"/>
    </location>
</feature>
<feature type="region of interest" description="Disordered" evidence="1">
    <location>
        <begin position="493"/>
        <end position="515"/>
    </location>
</feature>
<feature type="compositionally biased region" description="Basic and acidic residues" evidence="1">
    <location>
        <begin position="532"/>
        <end position="553"/>
    </location>
</feature>
<feature type="region of interest" description="Disordered" evidence="1">
    <location>
        <begin position="1904"/>
        <end position="2216"/>
    </location>
</feature>
<feature type="compositionally biased region" description="Basic and acidic residues" evidence="1">
    <location>
        <begin position="786"/>
        <end position="796"/>
    </location>
</feature>
<evidence type="ECO:0000256" key="1">
    <source>
        <dbReference type="SAM" id="MobiDB-lite"/>
    </source>
</evidence>
<feature type="compositionally biased region" description="Basic and acidic residues" evidence="1">
    <location>
        <begin position="1182"/>
        <end position="1198"/>
    </location>
</feature>
<dbReference type="eggNOG" id="ENOG502QQE7">
    <property type="taxonomic scope" value="Eukaryota"/>
</dbReference>
<feature type="compositionally biased region" description="Low complexity" evidence="1">
    <location>
        <begin position="724"/>
        <end position="737"/>
    </location>
</feature>
<feature type="compositionally biased region" description="Basic and acidic residues" evidence="1">
    <location>
        <begin position="1366"/>
        <end position="1389"/>
    </location>
</feature>
<proteinExistence type="predicted"/>
<feature type="compositionally biased region" description="Low complexity" evidence="1">
    <location>
        <begin position="2185"/>
        <end position="2198"/>
    </location>
</feature>
<dbReference type="RefSeq" id="XP_003880198.1">
    <property type="nucleotide sequence ID" value="XM_003880149.1"/>
</dbReference>
<dbReference type="OMA" id="RWARTDW"/>
<feature type="compositionally biased region" description="Basic and acidic residues" evidence="1">
    <location>
        <begin position="2013"/>
        <end position="2027"/>
    </location>
</feature>
<keyword evidence="4" id="KW-1185">Reference proteome</keyword>
<feature type="region of interest" description="Disordered" evidence="1">
    <location>
        <begin position="2902"/>
        <end position="2938"/>
    </location>
</feature>
<feature type="compositionally biased region" description="Polar residues" evidence="1">
    <location>
        <begin position="827"/>
        <end position="837"/>
    </location>
</feature>
<dbReference type="OrthoDB" id="333032at2759"/>
<feature type="compositionally biased region" description="Basic and acidic residues" evidence="1">
    <location>
        <begin position="2914"/>
        <end position="2930"/>
    </location>
</feature>
<feature type="region of interest" description="Disordered" evidence="1">
    <location>
        <begin position="1117"/>
        <end position="1202"/>
    </location>
</feature>
<feature type="region of interest" description="Disordered" evidence="1">
    <location>
        <begin position="242"/>
        <end position="325"/>
    </location>
</feature>
<reference evidence="4" key="3">
    <citation type="journal article" date="2012" name="PLoS Pathog.">
        <title>Comparative genomics of the apicomplexan parasites Toxoplasma gondii and Neospora caninum: Coccidia differing in host range and transmission strategy.</title>
        <authorList>
            <person name="Reid A.J."/>
            <person name="Vermont S.J."/>
            <person name="Cotton J.A."/>
            <person name="Harris D."/>
            <person name="Hill-Cawthorne G.A."/>
            <person name="Konen-Waisman S."/>
            <person name="Latham S.M."/>
            <person name="Mourier T."/>
            <person name="Norton R."/>
            <person name="Quail M.A."/>
            <person name="Sanders M."/>
            <person name="Shanmugam D."/>
            <person name="Sohal A."/>
            <person name="Wasmuth J.D."/>
            <person name="Brunk B."/>
            <person name="Grigg M.E."/>
            <person name="Howard J.C."/>
            <person name="Parkinson J."/>
            <person name="Roos D.S."/>
            <person name="Trees A.J."/>
            <person name="Berriman M."/>
            <person name="Pain A."/>
            <person name="Wastling J.M."/>
        </authorList>
    </citation>
    <scope>NUCLEOTIDE SEQUENCE [LARGE SCALE GENOMIC DNA]</scope>
    <source>
        <strain evidence="4">Liverpool</strain>
    </source>
</reference>
<feature type="compositionally biased region" description="Pro residues" evidence="1">
    <location>
        <begin position="1399"/>
        <end position="1408"/>
    </location>
</feature>
<feature type="compositionally biased region" description="Basic and acidic residues" evidence="1">
    <location>
        <begin position="2064"/>
        <end position="2080"/>
    </location>
</feature>
<sequence length="3151" mass="335439">MENGLWNRSLSSSSRTDKQEGGLLCCEAPDARPAAATKDRGTPEQSPAVTGLDRGRPNSSDACRDPRVRENACASEGHRGVEREDGSREKKGTSQGESAPSAGTPDWSTTGHAAAEHRSHLGNGSIFSPRDGDFAVPASNPLFPVPVSPSPGAAGSLLLFMRAGFLHRKTRHTRRFARRFLILDRHILFSFKSIPLKCRNVCRYTSHLLFASYALPSSLPQAGPKSEATSHASTLASRAIADCETRESHPSPQTEPVRDCDAAGSISGVPHAPEAPERSSALAAPPDPASIYGEARQDHLASERPRRRLPSLSSLRPRRSPPRKQVLCADLSRACAHSPPCCLSTERRPDAGDEGSSRAAETKTPGHGQKYLHGLGGGEETRERPGAGEPREPPAGDWGSSGNVAAEKGGADKLLSNLLSSTTSASTAWSACSSSPLAIVTDSALADLFDFSQATCAWDMRTARLSNFSYDKQQKGFTWTLHAQNILQLALETQHANRKREDEEKKSRRNRTGASASLALLHSSSSLFYGDGRIERESVSENRRPGARGRDHGTALPSEGQSTLRGSGGLHDEHFVQVHQDGREESFSQLSGEDNEVSPSNKGGLGSAVDRERRRHLLGRYAQQAVSQDAGEEEPQEERERDEAGDPGDISALHVRARPLSASLVEGCPEGEDQKSRHERIQLHRRGEKARFPFPLLEFTGEQAKQATETGLLDGTEEQDGHLSSSASRSSSSSATRGTGGEAVDDDAFRHFDEQFLMEAADGGEDLYFSGRSDLSGRSLAERADSLRRHAESGDSEREDEEGMAAARDEREEAFQPACAPSLRYVSPNSGLPSDSESAAGVAPAPAVHTPENATSAGEARASGHVAGETRDDGSGRESAIASCPASQVAAPGKRKQASVSAAPAPPPAVKSVLPDTGYFDDLDAFPPLPPPAACVETLTFYTQDAVTAHDWVAALLRCREFGSAAAVYVHWRDLQLYNNACAEGLPHWLWPFVGWVEKRECDRRRAAALQAGLSDIPRSPPRSAGSSFAATDAGAHTERRVRANEAPDAASSAPLARPERCAAFEAASSAPSPYPPPQLQPAPALSPEEGNGHEDAGVSGFLSSLRNSIASAVAPETVPSPAGLDANRPKGLPSGQRAASWCPSGPLQEASMESRPRRGRHEEDRLNVAGTGPSRASARARTLEGGDERREGGDKRNASSSHVKPYAFDPFSLLPPLSSTSCSLLSLVLHSLDVHLFPVGYTPYILVSFQSSLYPCVLIPGSPDTSVCSPFLPLPAAAVATPAASASLFQKLFSRAAPHPVPAFGPSSFVFRPSPCLNLPLFASRNQQDLVIHVYAAPPPSYSAASLSAERARQSPETFGKKRQGAPEKQRRPRDGGTDPRQSEDSATRRSAGHDPSPSLPCPPPSGQGPAATLGPFLCASQPSTASPLALSLSLACPLAYYVGSVAVPSHLFGTATPQRLSLPLLPLPASSSHAEHPLADLCRALPAAGVAGESGLSAAAREAGPSAGTPQPGAETRPAASAREGNLPGRLASTAVAGDKGREPKRLFGEGRIEISVMSPTLWPSYLQPVEEVFDTPQPFLDGSGVATGAAAAADAAGGGATWLPIQQLLLQIKRLGRLRDRVAEFVSLASAVTEFSSPCFSLFCLLYLLVPLVLLPSRFLAFLLLPPLLVVLSSHPQAGTALLHFLTEFPLFLLFTPQRQLAQLLFSPASASSAQPSRPLAFMLVLLLKHQHVSWPFAPSAASAGEGNARFPENGETSQSGSAFSLASHLPCVSCPGLGDSDGRVQAAERERSETQSPAASCSSCRFSWIACGCVSPSCSPWRLPPPLPLLLLPSYEREEGTKGLWSNCRLREHCGKLAVSFVHWFRMLLAFSVAGGAPHLSLAVAELLSEDFYFVPSTCQEGAGDAGGPGRERNEGDEQMPGAERWTGTTEKMKKASRQTGGRRGRWREDAREEEEEARQEEDKATEEEEEAREEEDEATEEEEEAREEEEEAREEEDAAREEEDEARGEDGREGGEDGTREEGGDEEARQEDERTEDGVEDGAARDRGEAVKGVVEQQASERGEARLEGLPRADGGDLGESDGVQEADTGGYGEGERDERGDDLRNEKEETPFAPEAMIAPDAEASEAQERPSLSNVACTPSPPQGDRQRADAGAGPASLSSPRRRRLVPRPFRDENKVSAPPSSSSSSSASPEAVGRSRELPAAPSGPETVFKGVALFARKWMKKHFRVHAQRPPSDGVAILPQLREGRGGEGDSAGLLAGAGGSSAGVCSAERQERRDGEEGALVFTDAFVASEERENPPQVDLFQLGSAHNYFVAPQTSPAVRPVAGRCAEPGEAHPTAETDSAGKKTEARDGREGREQRAKAEGMPFRTRGRTSAAPGKRARFRDDSAAEHSSAASAERRLCERGGAGGEEGGARARRHMRLPGVLASETGEEEPSDEERLRLSSPNTWGQTEVTASARLASPRSRGRSAGGEKGRLACGDAFTPLPRTEAGLGFPVSSSAGEKEEGTQFPPWKQRSASLSQSWGSRLISFFAPRLTPVIPKAALTRVDSPYTSALRLSSGLSGRVSWWSLRSTLAASSPFVPSQIFLPQTSPNLRGPGAPAAKRETGGLGLLGNGASVPLVLSVPPFSSPSAVAAALEALLTLLTMRRPPLDCASLFLPVLLRVVPAEAPREHAADLSPDSGVSFLSAASSSSPSLLPWALESRVGPASYSLGSSGAAPREAVQAAVGPTALSLATSPVPAEGLGGTAPVSAGDPADLETLETPLIVSGGGPSLPGGEFLALYREVRASSTRFLVKLWRWVVWGEKLCNLFSWRNRSLTEAAFFLASLSLLLLFCAPLQYLLAVWIIHAFISGQKRGLWKLLARDCARRHVEAAIYEICFSAFAHKLASARRPDSSAHQQPDATDSREEQRVDAPEDRPFGGKGGRNGATRPAAMLPLLRFLSLPELQQLRLSLWRRCGVALSLETLWEALDETELAEALRRGREETTVSASRWARTDWMTNLLLHAPTDVTHQTTAVTLRDSHAFWAGAELLPAVEETGPWSRTGPETLGATAWGDDGEAQSRAPARFEDGASDLGGPETLGDRCGRERRSSIVTIVGDALFGQGPKDPVRLESGEEPYAGQSAPMNAAVVDAVGGAFIL</sequence>